<comment type="caution">
    <text evidence="2">The sequence shown here is derived from an EMBL/GenBank/DDBJ whole genome shotgun (WGS) entry which is preliminary data.</text>
</comment>
<dbReference type="Gene3D" id="1.10.10.60">
    <property type="entry name" value="Homeodomain-like"/>
    <property type="match status" value="1"/>
</dbReference>
<reference evidence="2 3" key="1">
    <citation type="journal article" date="2012" name="J. Bacteriol.">
        <title>Genome Sequence of n-Alkane-Degrading Hydrocarboniphaga effusa Strain AP103T (ATCC BAA-332T).</title>
        <authorList>
            <person name="Chang H.K."/>
            <person name="Zylstra G.J."/>
            <person name="Chae J.C."/>
        </authorList>
    </citation>
    <scope>NUCLEOTIDE SEQUENCE [LARGE SCALE GENOMIC DNA]</scope>
    <source>
        <strain evidence="2 3">AP103</strain>
    </source>
</reference>
<dbReference type="Gene3D" id="3.30.450.40">
    <property type="match status" value="1"/>
</dbReference>
<evidence type="ECO:0000259" key="1">
    <source>
        <dbReference type="Pfam" id="PF02954"/>
    </source>
</evidence>
<dbReference type="InterPro" id="IPR029016">
    <property type="entry name" value="GAF-like_dom_sf"/>
</dbReference>
<evidence type="ECO:0000313" key="3">
    <source>
        <dbReference type="Proteomes" id="UP000003704"/>
    </source>
</evidence>
<dbReference type="InterPro" id="IPR002197">
    <property type="entry name" value="HTH_Fis"/>
</dbReference>
<dbReference type="OrthoDB" id="9804019at2"/>
<dbReference type="Proteomes" id="UP000003704">
    <property type="component" value="Unassembled WGS sequence"/>
</dbReference>
<gene>
    <name evidence="2" type="ORF">WQQ_31110</name>
</gene>
<keyword evidence="3" id="KW-1185">Reference proteome</keyword>
<dbReference type="STRING" id="1172194.WQQ_31110"/>
<protein>
    <recommendedName>
        <fullName evidence="1">DNA binding HTH domain-containing protein</fullName>
    </recommendedName>
</protein>
<dbReference type="RefSeq" id="WP_007186050.1">
    <property type="nucleotide sequence ID" value="NZ_AKGD01000002.1"/>
</dbReference>
<dbReference type="SUPFAM" id="SSF55781">
    <property type="entry name" value="GAF domain-like"/>
    <property type="match status" value="1"/>
</dbReference>
<dbReference type="AlphaFoldDB" id="I7ZCE8"/>
<dbReference type="EMBL" id="AKGD01000002">
    <property type="protein sequence ID" value="EIT69529.1"/>
    <property type="molecule type" value="Genomic_DNA"/>
</dbReference>
<evidence type="ECO:0000313" key="2">
    <source>
        <dbReference type="EMBL" id="EIT69529.1"/>
    </source>
</evidence>
<organism evidence="2 3">
    <name type="scientific">Hydrocarboniphaga effusa AP103</name>
    <dbReference type="NCBI Taxonomy" id="1172194"/>
    <lineage>
        <taxon>Bacteria</taxon>
        <taxon>Pseudomonadati</taxon>
        <taxon>Pseudomonadota</taxon>
        <taxon>Gammaproteobacteria</taxon>
        <taxon>Nevskiales</taxon>
        <taxon>Nevskiaceae</taxon>
        <taxon>Hydrocarboniphaga</taxon>
    </lineage>
</organism>
<feature type="domain" description="DNA binding HTH" evidence="1">
    <location>
        <begin position="307"/>
        <end position="346"/>
    </location>
</feature>
<dbReference type="PRINTS" id="PR01590">
    <property type="entry name" value="HTHFIS"/>
</dbReference>
<sequence length="353" mass="38857">MSARYAPVANPWPAPPAERGWAQLIRQSWLRCRSQFELKPEIRREPSVLGAEEIRRRRRALGSLFEIAALEMQALQRSLGVPAGLTLTDAEGVILYFHGTASFTREAQRAGMREGAIWTEAEVGTNGIGTCLVAHAPVLIHREEHFLRQNAAMVCCAAPIRDGRGEVVAVLNLSYGQGDSAAATLALVSQTARSIEMHALLQQSRDRYVIRLHAHPALVTSGSGALILADEEGLVTGLNQTARDWLGEDSAAALIGQPVVQSIGLDLRQLGDWARRSPWQPQRLGVDELYVLVQPPQTAVLPGADVLDQAERQALLDMVESCGWNITQAAARLNIDRKTLHRKLQRHRLTRPR</sequence>
<dbReference type="Pfam" id="PF02954">
    <property type="entry name" value="HTH_8"/>
    <property type="match status" value="1"/>
</dbReference>
<dbReference type="InterPro" id="IPR009057">
    <property type="entry name" value="Homeodomain-like_sf"/>
</dbReference>
<name>I7ZCE8_9GAMM</name>
<accession>I7ZCE8</accession>
<proteinExistence type="predicted"/>
<dbReference type="GO" id="GO:0043565">
    <property type="term" value="F:sequence-specific DNA binding"/>
    <property type="evidence" value="ECO:0007669"/>
    <property type="project" value="InterPro"/>
</dbReference>
<dbReference type="SUPFAM" id="SSF46689">
    <property type="entry name" value="Homeodomain-like"/>
    <property type="match status" value="1"/>
</dbReference>